<keyword evidence="3" id="KW-0680">Restriction system</keyword>
<dbReference type="REBASE" id="202696">
    <property type="entry name" value="M.AspP4ORF21460P"/>
</dbReference>
<comment type="catalytic activity">
    <reaction evidence="4">
        <text>a 2'-deoxycytidine in DNA + S-adenosyl-L-methionine = a 5-methyl-2'-deoxycytidine in DNA + S-adenosyl-L-homocysteine + H(+)</text>
        <dbReference type="Rhea" id="RHEA:13681"/>
        <dbReference type="Rhea" id="RHEA-COMP:11369"/>
        <dbReference type="Rhea" id="RHEA-COMP:11370"/>
        <dbReference type="ChEBI" id="CHEBI:15378"/>
        <dbReference type="ChEBI" id="CHEBI:57856"/>
        <dbReference type="ChEBI" id="CHEBI:59789"/>
        <dbReference type="ChEBI" id="CHEBI:85452"/>
        <dbReference type="ChEBI" id="CHEBI:85454"/>
        <dbReference type="EC" id="2.1.1.37"/>
    </reaction>
</comment>
<dbReference type="Proteomes" id="UP000194440">
    <property type="component" value="Plasmid pACP4.3"/>
</dbReference>
<proteinExistence type="inferred from homology"/>
<organism evidence="7 8">
    <name type="scientific">Acidovorax carolinensis</name>
    <dbReference type="NCBI Taxonomy" id="553814"/>
    <lineage>
        <taxon>Bacteria</taxon>
        <taxon>Pseudomonadati</taxon>
        <taxon>Pseudomonadota</taxon>
        <taxon>Betaproteobacteria</taxon>
        <taxon>Burkholderiales</taxon>
        <taxon>Comamonadaceae</taxon>
        <taxon>Acidovorax</taxon>
    </lineage>
</organism>
<keyword evidence="2 5" id="KW-0808">Transferase</keyword>
<dbReference type="Gene3D" id="3.40.50.150">
    <property type="entry name" value="Vaccinia Virus protein VP39"/>
    <property type="match status" value="1"/>
</dbReference>
<protein>
    <submittedName>
        <fullName evidence="7">DNA cytosine methyltransferase</fullName>
    </submittedName>
</protein>
<comment type="similarity">
    <text evidence="5">Belongs to the class I-like SAM-binding methyltransferase superfamily. C5-methyltransferase family.</text>
</comment>
<evidence type="ECO:0000313" key="8">
    <source>
        <dbReference type="Proteomes" id="UP000194440"/>
    </source>
</evidence>
<feature type="domain" description="KfrB" evidence="6">
    <location>
        <begin position="497"/>
        <end position="549"/>
    </location>
</feature>
<dbReference type="InterPro" id="IPR040782">
    <property type="entry name" value="KfrB"/>
</dbReference>
<evidence type="ECO:0000256" key="2">
    <source>
        <dbReference type="ARBA" id="ARBA00022679"/>
    </source>
</evidence>
<keyword evidence="1 5" id="KW-0489">Methyltransferase</keyword>
<dbReference type="Pfam" id="PF00145">
    <property type="entry name" value="DNA_methylase"/>
    <property type="match status" value="1"/>
</dbReference>
<evidence type="ECO:0000256" key="5">
    <source>
        <dbReference type="PROSITE-ProRule" id="PRU01016"/>
    </source>
</evidence>
<dbReference type="AlphaFoldDB" id="A0A240UJ56"/>
<gene>
    <name evidence="7" type="ORF">CBP36_21460</name>
</gene>
<dbReference type="EMBL" id="CP021369">
    <property type="protein sequence ID" value="ART61534.1"/>
    <property type="molecule type" value="Genomic_DNA"/>
</dbReference>
<dbReference type="GO" id="GO:0009307">
    <property type="term" value="P:DNA restriction-modification system"/>
    <property type="evidence" value="ECO:0007669"/>
    <property type="project" value="UniProtKB-KW"/>
</dbReference>
<keyword evidence="5" id="KW-0949">S-adenosyl-L-methionine</keyword>
<dbReference type="PROSITE" id="PS51679">
    <property type="entry name" value="SAM_MT_C5"/>
    <property type="match status" value="1"/>
</dbReference>
<sequence length="561" mass="61185">MIDGYYIKKIGQNRGAPRVWLDRQTERAGFEPGQRFDVVVQGKTIVLQANPDGSRIVSGKKEGDTTNPVIDINSRELLALFDGMSSIRVAVQQGKIFLMPLASELKKQERFGRLREKLEAGDPLAVGSLSHGGGVLSHAIHSGLKASGVENRLAFANEIREELLEHAAAHNDAWDENTIAFAAPLQELAFDERGIAEIPKVEILEMGLPCSGESRAGKAKRGLEQGEAHPEVGHLVVGALVILSKTNPAAVVFEQVPTYATSASANILRNQLRDMGYVCHERLLRGSEWGALEDRVRWCMVAVSEGIEFDFDQLQPPGPSEKKIGDVLEAIPDDHPSWSNMAGLRAKELRDRAAGKNFAMQIFDADSDHVGTLTKGYSKVRSTDPKLRHPSDPSLLRQFSPKEHARIKGVPEHLVDGVSASVAHQILGQGVVYPPFVGVGKHLGESLEAAGSGRRPARRSDVIVKHDDAELSTELRIAALAAEVVAELKKPNVESSTYFGRIVAADKDVFIMDVGRQSGIVLERETLDRTPRLGENIRILYRDGRAVVESQAKPVQLALGL</sequence>
<keyword evidence="7" id="KW-0614">Plasmid</keyword>
<geneLocation type="plasmid" evidence="7 8">
    <name>pACP4.3</name>
</geneLocation>
<reference evidence="7" key="1">
    <citation type="submission" date="2017-05" db="EMBL/GenBank/DDBJ databases">
        <title>Polyphasic characterization of four soil-derived phenanthrene-degrading Acidovorax strains and proposal of Acidovorax phenanthrenivorans sp. nov.</title>
        <authorList>
            <person name="Singleton D."/>
            <person name="Lee J."/>
            <person name="Dickey A.N."/>
            <person name="Stroud A."/>
            <person name="Scholl E.H."/>
            <person name="Wright F.A."/>
            <person name="Aitken M.D."/>
        </authorList>
    </citation>
    <scope>NUCLEOTIDE SEQUENCE</scope>
    <source>
        <strain evidence="7">P4</strain>
        <plasmid evidence="7">pACP4.3</plasmid>
    </source>
</reference>
<name>A0A240UJ56_9BURK</name>
<dbReference type="Pfam" id="PF18790">
    <property type="entry name" value="KfrB"/>
    <property type="match status" value="1"/>
</dbReference>
<evidence type="ECO:0000313" key="7">
    <source>
        <dbReference type="EMBL" id="ART61534.1"/>
    </source>
</evidence>
<feature type="active site" evidence="5">
    <location>
        <position position="210"/>
    </location>
</feature>
<evidence type="ECO:0000256" key="4">
    <source>
        <dbReference type="ARBA" id="ARBA00047422"/>
    </source>
</evidence>
<dbReference type="OrthoDB" id="5288620at2"/>
<dbReference type="InterPro" id="IPR029063">
    <property type="entry name" value="SAM-dependent_MTases_sf"/>
</dbReference>
<evidence type="ECO:0000256" key="3">
    <source>
        <dbReference type="ARBA" id="ARBA00022747"/>
    </source>
</evidence>
<dbReference type="GO" id="GO:0032259">
    <property type="term" value="P:methylation"/>
    <property type="evidence" value="ECO:0007669"/>
    <property type="project" value="UniProtKB-KW"/>
</dbReference>
<dbReference type="InterPro" id="IPR001525">
    <property type="entry name" value="C5_MeTfrase"/>
</dbReference>
<dbReference type="GO" id="GO:0003886">
    <property type="term" value="F:DNA (cytosine-5-)-methyltransferase activity"/>
    <property type="evidence" value="ECO:0007669"/>
    <property type="project" value="UniProtKB-EC"/>
</dbReference>
<keyword evidence="8" id="KW-1185">Reference proteome</keyword>
<dbReference type="SUPFAM" id="SSF53335">
    <property type="entry name" value="S-adenosyl-L-methionine-dependent methyltransferases"/>
    <property type="match status" value="1"/>
</dbReference>
<evidence type="ECO:0000259" key="6">
    <source>
        <dbReference type="Pfam" id="PF18790"/>
    </source>
</evidence>
<accession>A0A240UJ56</accession>
<evidence type="ECO:0000256" key="1">
    <source>
        <dbReference type="ARBA" id="ARBA00022603"/>
    </source>
</evidence>
<dbReference type="KEGG" id="acip:CBP36_21460"/>